<dbReference type="Proteomes" id="UP000184212">
    <property type="component" value="Unassembled WGS sequence"/>
</dbReference>
<dbReference type="InterPro" id="IPR006439">
    <property type="entry name" value="HAD-SF_hydro_IA"/>
</dbReference>
<dbReference type="SFLD" id="SFLDG01129">
    <property type="entry name" value="C1.5:_HAD__Beta-PGM__Phosphata"/>
    <property type="match status" value="1"/>
</dbReference>
<dbReference type="Gene3D" id="3.40.50.1000">
    <property type="entry name" value="HAD superfamily/HAD-like"/>
    <property type="match status" value="1"/>
</dbReference>
<dbReference type="PRINTS" id="PR00413">
    <property type="entry name" value="HADHALOGNASE"/>
</dbReference>
<dbReference type="Gene3D" id="1.10.150.240">
    <property type="entry name" value="Putative phosphatase, domain 2"/>
    <property type="match status" value="1"/>
</dbReference>
<proteinExistence type="predicted"/>
<dbReference type="InterPro" id="IPR023198">
    <property type="entry name" value="PGP-like_dom2"/>
</dbReference>
<dbReference type="SUPFAM" id="SSF56784">
    <property type="entry name" value="HAD-like"/>
    <property type="match status" value="1"/>
</dbReference>
<organism evidence="1 2">
    <name type="scientific">Chryseolinea serpens</name>
    <dbReference type="NCBI Taxonomy" id="947013"/>
    <lineage>
        <taxon>Bacteria</taxon>
        <taxon>Pseudomonadati</taxon>
        <taxon>Bacteroidota</taxon>
        <taxon>Cytophagia</taxon>
        <taxon>Cytophagales</taxon>
        <taxon>Fulvivirgaceae</taxon>
        <taxon>Chryseolinea</taxon>
    </lineage>
</organism>
<dbReference type="RefSeq" id="WP_084137872.1">
    <property type="nucleotide sequence ID" value="NZ_FQWQ01000001.1"/>
</dbReference>
<dbReference type="CDD" id="cd02603">
    <property type="entry name" value="HAD_sEH-N_like"/>
    <property type="match status" value="1"/>
</dbReference>
<dbReference type="Pfam" id="PF00702">
    <property type="entry name" value="Hydrolase"/>
    <property type="match status" value="1"/>
</dbReference>
<dbReference type="OrthoDB" id="9797415at2"/>
<dbReference type="STRING" id="947013.SAMN04488109_0644"/>
<dbReference type="InterPro" id="IPR036412">
    <property type="entry name" value="HAD-like_sf"/>
</dbReference>
<evidence type="ECO:0000313" key="2">
    <source>
        <dbReference type="Proteomes" id="UP000184212"/>
    </source>
</evidence>
<reference evidence="1 2" key="1">
    <citation type="submission" date="2016-11" db="EMBL/GenBank/DDBJ databases">
        <authorList>
            <person name="Jaros S."/>
            <person name="Januszkiewicz K."/>
            <person name="Wedrychowicz H."/>
        </authorList>
    </citation>
    <scope>NUCLEOTIDE SEQUENCE [LARGE SCALE GENOMIC DNA]</scope>
    <source>
        <strain evidence="1 2">DSM 24574</strain>
    </source>
</reference>
<dbReference type="GO" id="GO:0016787">
    <property type="term" value="F:hydrolase activity"/>
    <property type="evidence" value="ECO:0007669"/>
    <property type="project" value="UniProtKB-KW"/>
</dbReference>
<accession>A0A1M5KH78</accession>
<evidence type="ECO:0000313" key="1">
    <source>
        <dbReference type="EMBL" id="SHG52152.1"/>
    </source>
</evidence>
<dbReference type="AlphaFoldDB" id="A0A1M5KH78"/>
<sequence>MGPFPYRPSFWRFEKVLQCYIFEVEYTKLKTVQRDPSIKNLIFDLGGVILDLSIDHTLQAFTKLSGMDKQKVTDLFHSSKGFEVYEMGMMNDEDFRSFVRTVYGVTASDEEIDTCWLAMLRGIPVRKLELLERLKNSYRVFLLSNTNNIHLVHINKNMLTNSTSLDQFFHRAYYSHVMKKRKPNADIFQQVLDENGLVAEETLFLDDNLPNLEGARALGIKTLHVSHPDIILDYFHEQ</sequence>
<dbReference type="EMBL" id="FQWQ01000001">
    <property type="protein sequence ID" value="SHG52152.1"/>
    <property type="molecule type" value="Genomic_DNA"/>
</dbReference>
<dbReference type="PANTHER" id="PTHR43611">
    <property type="entry name" value="ALPHA-D-GLUCOSE 1-PHOSPHATE PHOSPHATASE"/>
    <property type="match status" value="1"/>
</dbReference>
<keyword evidence="2" id="KW-1185">Reference proteome</keyword>
<dbReference type="NCBIfam" id="TIGR01509">
    <property type="entry name" value="HAD-SF-IA-v3"/>
    <property type="match status" value="1"/>
</dbReference>
<dbReference type="SFLD" id="SFLDS00003">
    <property type="entry name" value="Haloacid_Dehalogenase"/>
    <property type="match status" value="1"/>
</dbReference>
<name>A0A1M5KH78_9BACT</name>
<gene>
    <name evidence="1" type="ORF">SAMN04488109_0644</name>
</gene>
<dbReference type="InterPro" id="IPR023214">
    <property type="entry name" value="HAD_sf"/>
</dbReference>
<dbReference type="PANTHER" id="PTHR43611:SF3">
    <property type="entry name" value="FLAVIN MONONUCLEOTIDE HYDROLASE 1, CHLOROPLATIC"/>
    <property type="match status" value="1"/>
</dbReference>
<protein>
    <submittedName>
        <fullName evidence="1">Putative hydrolase of the HAD superfamily</fullName>
    </submittedName>
</protein>
<keyword evidence="1" id="KW-0378">Hydrolase</keyword>